<dbReference type="BioCyc" id="PMAR862515-HMP:GMOO-1443-MONOMER"/>
<dbReference type="STRING" id="862515.HMPREF0658_1420"/>
<feature type="chain" id="PRO_5003138263" description="Lipocalin-like domain-containing protein" evidence="2">
    <location>
        <begin position="29"/>
        <end position="202"/>
    </location>
</feature>
<feature type="signal peptide" evidence="2">
    <location>
        <begin position="1"/>
        <end position="28"/>
    </location>
</feature>
<dbReference type="RefSeq" id="WP_006949521.1">
    <property type="nucleotide sequence ID" value="NZ_BAJI01000033.1"/>
</dbReference>
<keyword evidence="2" id="KW-0732">Signal</keyword>
<dbReference type="AlphaFoldDB" id="E0NTB8"/>
<evidence type="ECO:0000313" key="3">
    <source>
        <dbReference type="EMBL" id="EFM01585.1"/>
    </source>
</evidence>
<evidence type="ECO:0008006" key="5">
    <source>
        <dbReference type="Google" id="ProtNLM"/>
    </source>
</evidence>
<evidence type="ECO:0000313" key="4">
    <source>
        <dbReference type="Proteomes" id="UP000004394"/>
    </source>
</evidence>
<evidence type="ECO:0000256" key="1">
    <source>
        <dbReference type="SAM" id="MobiDB-lite"/>
    </source>
</evidence>
<proteinExistence type="predicted"/>
<protein>
    <recommendedName>
        <fullName evidence="5">Lipocalin-like domain-containing protein</fullName>
    </recommendedName>
</protein>
<accession>E0NTB8</accession>
<feature type="region of interest" description="Disordered" evidence="1">
    <location>
        <begin position="33"/>
        <end position="53"/>
    </location>
</feature>
<dbReference type="HOGENOM" id="CLU_120947_0_0_10"/>
<reference evidence="3" key="1">
    <citation type="submission" date="2010-07" db="EMBL/GenBank/DDBJ databases">
        <authorList>
            <person name="Muzny D."/>
            <person name="Qin X."/>
            <person name="Deng J."/>
            <person name="Jiang H."/>
            <person name="Liu Y."/>
            <person name="Qu J."/>
            <person name="Song X.-Z."/>
            <person name="Zhang L."/>
            <person name="Thornton R."/>
            <person name="Coyle M."/>
            <person name="Francisco L."/>
            <person name="Jackson L."/>
            <person name="Javaid M."/>
            <person name="Korchina V."/>
            <person name="Kovar C."/>
            <person name="Mata R."/>
            <person name="Mathew T."/>
            <person name="Ngo R."/>
            <person name="Nguyen L."/>
            <person name="Nguyen N."/>
            <person name="Okwuonu G."/>
            <person name="Ongeri F."/>
            <person name="Pham C."/>
            <person name="Simmons D."/>
            <person name="Wilczek-Boney K."/>
            <person name="Hale W."/>
            <person name="Jakkamsetti A."/>
            <person name="Pham P."/>
            <person name="Ruth R."/>
            <person name="San Lucas F."/>
            <person name="Warren J."/>
            <person name="Zhang J."/>
            <person name="Zhao Z."/>
            <person name="Zhou C."/>
            <person name="Zhu D."/>
            <person name="Lee S."/>
            <person name="Bess C."/>
            <person name="Blankenburg K."/>
            <person name="Forbes L."/>
            <person name="Fu Q."/>
            <person name="Gubbala S."/>
            <person name="Hirani K."/>
            <person name="Jayaseelan J.C."/>
            <person name="Lara F."/>
            <person name="Munidasa M."/>
            <person name="Palculict T."/>
            <person name="Patil S."/>
            <person name="Pu L.-L."/>
            <person name="Saada N."/>
            <person name="Tang L."/>
            <person name="Weissenberger G."/>
            <person name="Zhu Y."/>
            <person name="Hemphill L."/>
            <person name="Shang Y."/>
            <person name="Youmans B."/>
            <person name="Ayvaz T."/>
            <person name="Ross M."/>
            <person name="Santibanez J."/>
            <person name="Aqrawi P."/>
            <person name="Gross S."/>
            <person name="Joshi V."/>
            <person name="Fowler G."/>
            <person name="Nazareth L."/>
            <person name="Reid J."/>
            <person name="Worley K."/>
            <person name="Petrosino J."/>
            <person name="Highlander S."/>
            <person name="Gibbs R."/>
        </authorList>
    </citation>
    <scope>NUCLEOTIDE SEQUENCE [LARGE SCALE GENOMIC DNA]</scope>
    <source>
        <strain evidence="3">DSM 16973</strain>
    </source>
</reference>
<name>E0NTB8_9BACT</name>
<dbReference type="Proteomes" id="UP000004394">
    <property type="component" value="Unassembled WGS sequence"/>
</dbReference>
<comment type="caution">
    <text evidence="3">The sequence shown here is derived from an EMBL/GenBank/DDBJ whole genome shotgun (WGS) entry which is preliminary data.</text>
</comment>
<dbReference type="PROSITE" id="PS51257">
    <property type="entry name" value="PROKAR_LIPOPROTEIN"/>
    <property type="match status" value="1"/>
</dbReference>
<feature type="compositionally biased region" description="Pro residues" evidence="1">
    <location>
        <begin position="39"/>
        <end position="49"/>
    </location>
</feature>
<organism evidence="3 4">
    <name type="scientific">Hoylesella marshii DSM 16973 = JCM 13450</name>
    <dbReference type="NCBI Taxonomy" id="862515"/>
    <lineage>
        <taxon>Bacteria</taxon>
        <taxon>Pseudomonadati</taxon>
        <taxon>Bacteroidota</taxon>
        <taxon>Bacteroidia</taxon>
        <taxon>Bacteroidales</taxon>
        <taxon>Prevotellaceae</taxon>
        <taxon>Hoylesella</taxon>
    </lineage>
</organism>
<evidence type="ECO:0000256" key="2">
    <source>
        <dbReference type="SAM" id="SignalP"/>
    </source>
</evidence>
<sequence length="202" mass="22294">MKKNLFFANAAKAAFALAAVFMMSIALASCGGDDKDDPNPGPSPKPNPNPELRENALTLNGKDYAIAKASIIDIGQDNYFRIELATPLVVKIGVYMRLDLKLHATGKPFDLTKLYPEKDDDDPDYRPYGTWELEVYQDGKTFFACDDQPDKGTPCISGTVTITGNAKEDFAIEFKDVRAKGKDGNEYTFSAYFKGKPEKKTV</sequence>
<keyword evidence="4" id="KW-1185">Reference proteome</keyword>
<gene>
    <name evidence="3" type="ORF">HMPREF0658_1420</name>
</gene>
<dbReference type="EMBL" id="AEEI01000049">
    <property type="protein sequence ID" value="EFM01585.1"/>
    <property type="molecule type" value="Genomic_DNA"/>
</dbReference>